<dbReference type="InterPro" id="IPR013783">
    <property type="entry name" value="Ig-like_fold"/>
</dbReference>
<dbReference type="Pfam" id="PF23759">
    <property type="entry name" value="GBD_T9SS_assoc"/>
    <property type="match status" value="2"/>
</dbReference>
<dbReference type="Proteomes" id="UP000252249">
    <property type="component" value="Unassembled WGS sequence"/>
</dbReference>
<dbReference type="RefSeq" id="WP_113965514.1">
    <property type="nucleotide sequence ID" value="NZ_QNRP01000001.1"/>
</dbReference>
<dbReference type="Gene3D" id="2.60.40.10">
    <property type="entry name" value="Immunoglobulins"/>
    <property type="match status" value="2"/>
</dbReference>
<feature type="domain" description="MAM" evidence="2">
    <location>
        <begin position="44"/>
        <end position="238"/>
    </location>
</feature>
<dbReference type="OrthoDB" id="1652165at2"/>
<dbReference type="Pfam" id="PF00041">
    <property type="entry name" value="fn3"/>
    <property type="match status" value="1"/>
</dbReference>
<dbReference type="Pfam" id="PF20009">
    <property type="entry name" value="GEVED"/>
    <property type="match status" value="1"/>
</dbReference>
<keyword evidence="1" id="KW-0732">Signal</keyword>
<dbReference type="EMBL" id="QPIG01000001">
    <property type="protein sequence ID" value="RCU57829.1"/>
    <property type="molecule type" value="Genomic_DNA"/>
</dbReference>
<evidence type="ECO:0000313" key="4">
    <source>
        <dbReference type="EMBL" id="RCU57829.1"/>
    </source>
</evidence>
<proteinExistence type="predicted"/>
<evidence type="ECO:0000256" key="1">
    <source>
        <dbReference type="ARBA" id="ARBA00022729"/>
    </source>
</evidence>
<dbReference type="InterPro" id="IPR003961">
    <property type="entry name" value="FN3_dom"/>
</dbReference>
<protein>
    <submittedName>
        <fullName evidence="4">T9SS C-terminal target domain-containing protein</fullName>
    </submittedName>
</protein>
<evidence type="ECO:0000259" key="2">
    <source>
        <dbReference type="PROSITE" id="PS50060"/>
    </source>
</evidence>
<sequence length="1796" mass="193442">MKQTYLNLTMEYGIKHAFKSFSLVFLLLASVIGYSQTTHISSTSDGGFETGNTFAANGWTATAGNPNENQWVCDSGSTGHTGARAAYITDSRNANPPTHTYDIGTTSVSHIYRTITIPASNSNITLNFDWKGRGESSFDKMQVWLVPTIYTPTYGNKITSTGTAPTGKVQIGTNYSAQTNWINTTLIIPASYAGTTFRLVFEWSNDGSVGTNPPIAIDNISLISNVATPPSNDEPCNAIAAPVNADLNCGSVASGTLAFASNSNATTTCNGTPNDDVWFSFTATSTVHHINLNNISGSTTDLYHAVYSGDCATLNLITGTCSDPNESIVGGLTIGAIYYVQVYSWSNATHNSTFNLCIGTPPPPPANDECSGAISLTINLDDSCTATTAGTILNASNSGVNPCSGIPNDDVWYTFVATNTAHTVDLLNVTGSTTDLYHAVYANNPCTGSTTALTCSDPNNSTTTGLTIGTTYYVQVYSWSASSGATTNFDICIGTPPPCTTPNTPTGPITFGTVTDDSIAGSFNASVPTANNYLVIRSLSATPPTIANGTTYTNGQTFGAYTVVDTDNDTNFTATGLTQTTTYYFYVYAFNNDECSSGPMYSNTSLNGNATTVLPTYCIPSSTNTLDFIDDFTTSGASTNINHTASGFSPNGYGDFTSSHNITQINGGTINFTATHGSTESYQMNIWVDWNNDLDFDDANEKVFDSSAYANIINGSFIVPNTAPAGSYRMRIRTDWSSPDVSPCGYDDRSETHDYTLNVTPLNCTANPQTLTAESNTTTTATISWTHPSPQPGNGYDYIISTDNTTSTPAGDISGTTTGTTISLTGLTPGTTYYVFVRGNCNATDQGYWLTTLFATGCSDTVFTPTTCPTIIDVQGNDPFTANPFVSDPQANISCEFPTVTLKVNSNLHETSSYKVEKISYPNPAPIYDFSYSTGSQTVTTDDYWADNKTNLEFPFCYYNNTYTQTLIGANGMITFNSAINPGSSSGYSFNENLPSTAGALFEQTIYGVYHDIDPSGLAGQPIRSRIVGAAPCRQFQVSWNNIPMFSDNSILYTGMIVLHETTNIIEVFIQEKRIDNNNISPWNNGNAIVGIQGANTDSSPSNPANEYTVAPCRNGLDPNWETFNEAWRFTPNGAKINPDSVTWYSASNGGVGGIPIGTGITLNVNSEDTYFAVSQYTLCSGPVMLTDDIVVTANKKVWNGSASTDWFTSENWTPTGVPTNQDCVVIPDVATTSNRSPLVVASATSVGLGKTLLVETNGYLELLPDAGLIITDDITVDGKLILRNNSNLIQVTNTGITNAGNIQMQRVVNNLTPQDYVYWSSPVENFAVTAVSPGSNRIYKWLPTTATMYGNWQATTEIMEAAKGYIIRGVTGTNPEGVAAANTVEFTGVPRNGRLQIPIMHGGYTGADYAGAGDTDATELDDNWNLIGNPYPSSISADLFIAVNGGILSDTPDPNTPAIYGTVYVWTHATAPSTIEDPFYGDYVYNYNKNDYIGYNSTGSNPAGFSGNIAAGQAFFVLMDHNASSPSMVTFNNSMRYNNSMPTNLFPYDNSQFFRTSQIDPVLTNRNALEKHRIWLDLIAPNNRANSILVGYIENATDGIDKLYDGIELSETSTRFYSIIEDEKMAIQGKALPFEDSDTVPLGVVIPQAGNYTIAINTMDGLFENTFQDIFLEDTYTGIIHDLRVSPYSLNIDAGTYNDRFILRYTNETLSIENHNLASGLEIYTPNNNSIEIKSKSTIQRVSVYDLLGRTLENHNNINSTNFSINNYSYAVGTYIVKVTLSNGAQKSQKVVLKR</sequence>
<organism evidence="4 5">
    <name type="scientific">Oceanihabitans sediminis</name>
    <dbReference type="NCBI Taxonomy" id="1812012"/>
    <lineage>
        <taxon>Bacteria</taxon>
        <taxon>Pseudomonadati</taxon>
        <taxon>Bacteroidota</taxon>
        <taxon>Flavobacteriia</taxon>
        <taxon>Flavobacteriales</taxon>
        <taxon>Flavobacteriaceae</taxon>
        <taxon>Oceanihabitans</taxon>
    </lineage>
</organism>
<dbReference type="NCBIfam" id="TIGR04183">
    <property type="entry name" value="Por_Secre_tail"/>
    <property type="match status" value="1"/>
</dbReference>
<name>A0A368P7Q5_9FLAO</name>
<dbReference type="SMART" id="SM00060">
    <property type="entry name" value="FN3"/>
    <property type="match status" value="3"/>
</dbReference>
<keyword evidence="5" id="KW-1185">Reference proteome</keyword>
<dbReference type="InterPro" id="IPR036116">
    <property type="entry name" value="FN3_sf"/>
</dbReference>
<gene>
    <name evidence="4" type="ORF">DU428_00085</name>
</gene>
<reference evidence="4 5" key="1">
    <citation type="submission" date="2018-07" db="EMBL/GenBank/DDBJ databases">
        <title>Oceanihabitans testaceum sp. nov., isolated from marine sediment.</title>
        <authorList>
            <person name="Li C.-M."/>
        </authorList>
    </citation>
    <scope>NUCLEOTIDE SEQUENCE [LARGE SCALE GENOMIC DNA]</scope>
    <source>
        <strain evidence="4 5">S9-10</strain>
    </source>
</reference>
<dbReference type="NCBIfam" id="NF033708">
    <property type="entry name" value="T9SS_Cterm_ChiA"/>
    <property type="match status" value="1"/>
</dbReference>
<comment type="caution">
    <text evidence="4">The sequence shown here is derived from an EMBL/GenBank/DDBJ whole genome shotgun (WGS) entry which is preliminary data.</text>
</comment>
<dbReference type="GO" id="GO:0016020">
    <property type="term" value="C:membrane"/>
    <property type="evidence" value="ECO:0007669"/>
    <property type="project" value="InterPro"/>
</dbReference>
<dbReference type="PROSITE" id="PS50853">
    <property type="entry name" value="FN3"/>
    <property type="match status" value="1"/>
</dbReference>
<accession>A0A368P7Q5</accession>
<dbReference type="InterPro" id="IPR045474">
    <property type="entry name" value="GEVED"/>
</dbReference>
<dbReference type="InterPro" id="IPR026444">
    <property type="entry name" value="Secre_tail"/>
</dbReference>
<evidence type="ECO:0000313" key="5">
    <source>
        <dbReference type="Proteomes" id="UP000252249"/>
    </source>
</evidence>
<dbReference type="PROSITE" id="PS50060">
    <property type="entry name" value="MAM_2"/>
    <property type="match status" value="1"/>
</dbReference>
<dbReference type="SUPFAM" id="SSF49265">
    <property type="entry name" value="Fibronectin type III"/>
    <property type="match status" value="1"/>
</dbReference>
<feature type="domain" description="Fibronectin type-III" evidence="3">
    <location>
        <begin position="767"/>
        <end position="861"/>
    </location>
</feature>
<dbReference type="InterPro" id="IPR056600">
    <property type="entry name" value="GBD_T9SS_assoc"/>
</dbReference>
<evidence type="ECO:0000259" key="3">
    <source>
        <dbReference type="PROSITE" id="PS50853"/>
    </source>
</evidence>
<dbReference type="InterPro" id="IPR000998">
    <property type="entry name" value="MAM_dom"/>
</dbReference>